<keyword evidence="2" id="KW-0812">Transmembrane</keyword>
<gene>
    <name evidence="3" type="ORF">L596_007651</name>
</gene>
<accession>A0A4U5PA22</accession>
<feature type="region of interest" description="Disordered" evidence="1">
    <location>
        <begin position="71"/>
        <end position="100"/>
    </location>
</feature>
<feature type="transmembrane region" description="Helical" evidence="2">
    <location>
        <begin position="22"/>
        <end position="46"/>
    </location>
</feature>
<dbReference type="OrthoDB" id="5852195at2759"/>
<dbReference type="Proteomes" id="UP000298663">
    <property type="component" value="Unassembled WGS sequence"/>
</dbReference>
<reference evidence="3 4" key="1">
    <citation type="journal article" date="2015" name="Genome Biol.">
        <title>Comparative genomics of Steinernema reveals deeply conserved gene regulatory networks.</title>
        <authorList>
            <person name="Dillman A.R."/>
            <person name="Macchietto M."/>
            <person name="Porter C.F."/>
            <person name="Rogers A."/>
            <person name="Williams B."/>
            <person name="Antoshechkin I."/>
            <person name="Lee M.M."/>
            <person name="Goodwin Z."/>
            <person name="Lu X."/>
            <person name="Lewis E.E."/>
            <person name="Goodrich-Blair H."/>
            <person name="Stock S.P."/>
            <person name="Adams B.J."/>
            <person name="Sternberg P.W."/>
            <person name="Mortazavi A."/>
        </authorList>
    </citation>
    <scope>NUCLEOTIDE SEQUENCE [LARGE SCALE GENOMIC DNA]</scope>
    <source>
        <strain evidence="3 4">ALL</strain>
    </source>
</reference>
<name>A0A4U5PA22_STECR</name>
<evidence type="ECO:0000256" key="2">
    <source>
        <dbReference type="SAM" id="Phobius"/>
    </source>
</evidence>
<comment type="caution">
    <text evidence="3">The sequence shown here is derived from an EMBL/GenBank/DDBJ whole genome shotgun (WGS) entry which is preliminary data.</text>
</comment>
<proteinExistence type="predicted"/>
<dbReference type="AlphaFoldDB" id="A0A4U5PA22"/>
<dbReference type="EMBL" id="AZBU02000002">
    <property type="protein sequence ID" value="TKR93142.1"/>
    <property type="molecule type" value="Genomic_DNA"/>
</dbReference>
<protein>
    <submittedName>
        <fullName evidence="3">Uncharacterized protein</fullName>
    </submittedName>
</protein>
<keyword evidence="2" id="KW-0472">Membrane</keyword>
<evidence type="ECO:0000256" key="1">
    <source>
        <dbReference type="SAM" id="MobiDB-lite"/>
    </source>
</evidence>
<evidence type="ECO:0000313" key="4">
    <source>
        <dbReference type="Proteomes" id="UP000298663"/>
    </source>
</evidence>
<evidence type="ECO:0000313" key="3">
    <source>
        <dbReference type="EMBL" id="TKR93142.1"/>
    </source>
</evidence>
<sequence length="100" mass="10862">MPPPSTSASPADVDNFALDDKAWLRLLVVIVSILAICGICAFIRCYRSSKRSRVRRYDLLSAKQLAPELVLNDSDSSDDSDSDRRQLVPPAPATQAADAS</sequence>
<reference evidence="3 4" key="2">
    <citation type="journal article" date="2019" name="G3 (Bethesda)">
        <title>Hybrid Assembly of the Genome of the Entomopathogenic Nematode Steinernema carpocapsae Identifies the X-Chromosome.</title>
        <authorList>
            <person name="Serra L."/>
            <person name="Macchietto M."/>
            <person name="Macias-Munoz A."/>
            <person name="McGill C.J."/>
            <person name="Rodriguez I.M."/>
            <person name="Rodriguez B."/>
            <person name="Murad R."/>
            <person name="Mortazavi A."/>
        </authorList>
    </citation>
    <scope>NUCLEOTIDE SEQUENCE [LARGE SCALE GENOMIC DNA]</scope>
    <source>
        <strain evidence="3 4">ALL</strain>
    </source>
</reference>
<keyword evidence="2" id="KW-1133">Transmembrane helix</keyword>
<organism evidence="3 4">
    <name type="scientific">Steinernema carpocapsae</name>
    <name type="common">Entomopathogenic nematode</name>
    <dbReference type="NCBI Taxonomy" id="34508"/>
    <lineage>
        <taxon>Eukaryota</taxon>
        <taxon>Metazoa</taxon>
        <taxon>Ecdysozoa</taxon>
        <taxon>Nematoda</taxon>
        <taxon>Chromadorea</taxon>
        <taxon>Rhabditida</taxon>
        <taxon>Tylenchina</taxon>
        <taxon>Panagrolaimomorpha</taxon>
        <taxon>Strongyloidoidea</taxon>
        <taxon>Steinernematidae</taxon>
        <taxon>Steinernema</taxon>
    </lineage>
</organism>
<keyword evidence="4" id="KW-1185">Reference proteome</keyword>